<feature type="binding site" evidence="6">
    <location>
        <position position="104"/>
    </location>
    <ligand>
        <name>a divalent metal cation</name>
        <dbReference type="ChEBI" id="CHEBI:60240"/>
        <label>2</label>
        <note>catalytic</note>
    </ligand>
</feature>
<dbReference type="AlphaFoldDB" id="A0A4Y8Q0U8"/>
<feature type="binding site" evidence="6">
    <location>
        <position position="167"/>
    </location>
    <ligand>
        <name>a divalent metal cation</name>
        <dbReference type="ChEBI" id="CHEBI:60240"/>
        <label>2</label>
        <note>catalytic</note>
    </ligand>
</feature>
<feature type="domain" description="Peptidase M24" evidence="8">
    <location>
        <begin position="10"/>
        <end position="239"/>
    </location>
</feature>
<evidence type="ECO:0000256" key="6">
    <source>
        <dbReference type="HAMAP-Rule" id="MF_01974"/>
    </source>
</evidence>
<dbReference type="InterPro" id="IPR001714">
    <property type="entry name" value="Pept_M24_MAP"/>
</dbReference>
<reference evidence="9 10" key="1">
    <citation type="submission" date="2017-03" db="EMBL/GenBank/DDBJ databases">
        <title>Isolation of Levoglucosan Utilizing Bacteria.</title>
        <authorList>
            <person name="Arya A.S."/>
        </authorList>
    </citation>
    <scope>NUCLEOTIDE SEQUENCE [LARGE SCALE GENOMIC DNA]</scope>
    <source>
        <strain evidence="9 10">MEC069</strain>
    </source>
</reference>
<dbReference type="OrthoDB" id="9802055at2"/>
<dbReference type="PRINTS" id="PR00599">
    <property type="entry name" value="MAPEPTIDASE"/>
</dbReference>
<feature type="binding site" evidence="6">
    <location>
        <position position="104"/>
    </location>
    <ligand>
        <name>a divalent metal cation</name>
        <dbReference type="ChEBI" id="CHEBI:60240"/>
        <label>1</label>
    </ligand>
</feature>
<dbReference type="GO" id="GO:0070006">
    <property type="term" value="F:metalloaminopeptidase activity"/>
    <property type="evidence" value="ECO:0007669"/>
    <property type="project" value="UniProtKB-UniRule"/>
</dbReference>
<keyword evidence="5 6" id="KW-0378">Hydrolase</keyword>
<dbReference type="GO" id="GO:0046872">
    <property type="term" value="F:metal ion binding"/>
    <property type="evidence" value="ECO:0007669"/>
    <property type="project" value="UniProtKB-UniRule"/>
</dbReference>
<comment type="cofactor">
    <cofactor evidence="6">
        <name>Co(2+)</name>
        <dbReference type="ChEBI" id="CHEBI:48828"/>
    </cofactor>
    <cofactor evidence="6">
        <name>Zn(2+)</name>
        <dbReference type="ChEBI" id="CHEBI:29105"/>
    </cofactor>
    <cofactor evidence="6">
        <name>Mn(2+)</name>
        <dbReference type="ChEBI" id="CHEBI:29035"/>
    </cofactor>
    <cofactor evidence="6">
        <name>Fe(2+)</name>
        <dbReference type="ChEBI" id="CHEBI:29033"/>
    </cofactor>
    <text evidence="6">Binds 2 divalent metal cations per subunit. Has a high-affinity and a low affinity metal-binding site. The true nature of the physiological cofactor is under debate. The enzyme is active with cobalt, zinc, manganese or divalent iron ions. Most likely, methionine aminopeptidases function as mononuclear Fe(2+)-metalloproteases under physiological conditions, and the catalytically relevant metal-binding site has been assigned to the histidine-containing high-affinity site.</text>
</comment>
<evidence type="ECO:0000256" key="7">
    <source>
        <dbReference type="RuleBase" id="RU003653"/>
    </source>
</evidence>
<dbReference type="GO" id="GO:0006508">
    <property type="term" value="P:proteolysis"/>
    <property type="evidence" value="ECO:0007669"/>
    <property type="project" value="UniProtKB-KW"/>
</dbReference>
<evidence type="ECO:0000313" key="9">
    <source>
        <dbReference type="EMBL" id="TFE87269.1"/>
    </source>
</evidence>
<comment type="subunit">
    <text evidence="6">Monomer.</text>
</comment>
<dbReference type="EC" id="3.4.11.18" evidence="6 7"/>
<comment type="function">
    <text evidence="1 6">Removes the N-terminal methionine from nascent proteins. The N-terminal methionine is often cleaved when the second residue in the primary sequence is small and uncharged (Met-Ala-, Cys, Gly, Pro, Ser, Thr, or Val). Requires deformylation of the N(alpha)-formylated initiator methionine before it can be hydrolyzed.</text>
</comment>
<dbReference type="HAMAP" id="MF_01974">
    <property type="entry name" value="MetAP_1"/>
    <property type="match status" value="1"/>
</dbReference>
<sequence>MTIESQSDIEALKKIGSIVARTIREMKRCTRIGMTTRELDEIGGRFLKKHGAVSAPKAIYQFPGHTCISINHDVAHGIPGDRVIRPGDLINIDVSAELDGYFADAGHSFVVPPVNPALLRLCQHTRHTMMAVIASLKHGVKLNEIGRIIEREAAKGGYQVIRNLCSHGIGKSLHEAPQEIWPVYNKHDQRVLTEGLVITIEPFLSTGAQYVVEQPDGWTMRVPDNSFAAQHEHTLIITKKAPIILTVA</sequence>
<comment type="catalytic activity">
    <reaction evidence="6 7">
        <text>Release of N-terminal amino acids, preferentially methionine, from peptides and arylamides.</text>
        <dbReference type="EC" id="3.4.11.18"/>
    </reaction>
</comment>
<evidence type="ECO:0000256" key="4">
    <source>
        <dbReference type="ARBA" id="ARBA00022723"/>
    </source>
</evidence>
<proteinExistence type="inferred from homology"/>
<evidence type="ECO:0000256" key="2">
    <source>
        <dbReference type="ARBA" id="ARBA00022438"/>
    </source>
</evidence>
<dbReference type="SUPFAM" id="SSF55920">
    <property type="entry name" value="Creatinase/aminopeptidase"/>
    <property type="match status" value="1"/>
</dbReference>
<name>A0A4Y8Q0U8_9BACL</name>
<feature type="binding site" evidence="6">
    <location>
        <position position="174"/>
    </location>
    <ligand>
        <name>substrate</name>
    </ligand>
</feature>
<dbReference type="Gene3D" id="3.90.230.10">
    <property type="entry name" value="Creatinase/methionine aminopeptidase superfamily"/>
    <property type="match status" value="1"/>
</dbReference>
<evidence type="ECO:0000256" key="3">
    <source>
        <dbReference type="ARBA" id="ARBA00022670"/>
    </source>
</evidence>
<evidence type="ECO:0000256" key="5">
    <source>
        <dbReference type="ARBA" id="ARBA00022801"/>
    </source>
</evidence>
<organism evidence="9 10">
    <name type="scientific">Paenibacillus athensensis</name>
    <dbReference type="NCBI Taxonomy" id="1967502"/>
    <lineage>
        <taxon>Bacteria</taxon>
        <taxon>Bacillati</taxon>
        <taxon>Bacillota</taxon>
        <taxon>Bacilli</taxon>
        <taxon>Bacillales</taxon>
        <taxon>Paenibacillaceae</taxon>
        <taxon>Paenibacillus</taxon>
    </lineage>
</organism>
<dbReference type="InterPro" id="IPR002467">
    <property type="entry name" value="Pept_M24A_MAP1"/>
</dbReference>
<dbReference type="InterPro" id="IPR036005">
    <property type="entry name" value="Creatinase/aminopeptidase-like"/>
</dbReference>
<dbReference type="RefSeq" id="WP_134753308.1">
    <property type="nucleotide sequence ID" value="NZ_MYFO02000002.1"/>
</dbReference>
<evidence type="ECO:0000313" key="10">
    <source>
        <dbReference type="Proteomes" id="UP000298246"/>
    </source>
</evidence>
<gene>
    <name evidence="6" type="primary">map</name>
    <name evidence="9" type="ORF">B5M42_12535</name>
</gene>
<dbReference type="PANTHER" id="PTHR43330:SF13">
    <property type="entry name" value="METHIONINE AMINOPEPTIDASE 2"/>
    <property type="match status" value="1"/>
</dbReference>
<comment type="similarity">
    <text evidence="6">Belongs to the peptidase M24A family. Methionine aminopeptidase type 1 subfamily.</text>
</comment>
<protein>
    <recommendedName>
        <fullName evidence="6 7">Methionine aminopeptidase</fullName>
        <shortName evidence="6">MAP</shortName>
        <shortName evidence="6">MetAP</shortName>
        <ecNumber evidence="6 7">3.4.11.18</ecNumber>
    </recommendedName>
    <alternativeName>
        <fullName evidence="6">Peptidase M</fullName>
    </alternativeName>
</protein>
<dbReference type="Pfam" id="PF00557">
    <property type="entry name" value="Peptidase_M24"/>
    <property type="match status" value="1"/>
</dbReference>
<dbReference type="NCBIfam" id="TIGR00500">
    <property type="entry name" value="met_pdase_I"/>
    <property type="match status" value="1"/>
</dbReference>
<dbReference type="InterPro" id="IPR000994">
    <property type="entry name" value="Pept_M24"/>
</dbReference>
<keyword evidence="2 6" id="KW-0031">Aminopeptidase</keyword>
<feature type="binding site" evidence="6">
    <location>
        <position position="76"/>
    </location>
    <ligand>
        <name>substrate</name>
    </ligand>
</feature>
<dbReference type="Proteomes" id="UP000298246">
    <property type="component" value="Unassembled WGS sequence"/>
</dbReference>
<keyword evidence="10" id="KW-1185">Reference proteome</keyword>
<feature type="binding site" evidence="6">
    <location>
        <position position="201"/>
    </location>
    <ligand>
        <name>a divalent metal cation</name>
        <dbReference type="ChEBI" id="CHEBI:60240"/>
        <label>2</label>
        <note>catalytic</note>
    </ligand>
</feature>
<dbReference type="GO" id="GO:0004239">
    <property type="term" value="F:initiator methionyl aminopeptidase activity"/>
    <property type="evidence" value="ECO:0007669"/>
    <property type="project" value="UniProtKB-UniRule"/>
</dbReference>
<evidence type="ECO:0000256" key="1">
    <source>
        <dbReference type="ARBA" id="ARBA00002521"/>
    </source>
</evidence>
<keyword evidence="4 6" id="KW-0479">Metal-binding</keyword>
<dbReference type="PANTHER" id="PTHR43330">
    <property type="entry name" value="METHIONINE AMINOPEPTIDASE"/>
    <property type="match status" value="1"/>
</dbReference>
<dbReference type="EMBL" id="MYFO01000014">
    <property type="protein sequence ID" value="TFE87269.1"/>
    <property type="molecule type" value="Genomic_DNA"/>
</dbReference>
<evidence type="ECO:0000259" key="8">
    <source>
        <dbReference type="Pfam" id="PF00557"/>
    </source>
</evidence>
<feature type="binding site" evidence="6">
    <location>
        <position position="232"/>
    </location>
    <ligand>
        <name>a divalent metal cation</name>
        <dbReference type="ChEBI" id="CHEBI:60240"/>
        <label>2</label>
        <note>catalytic</note>
    </ligand>
</feature>
<feature type="binding site" evidence="6">
    <location>
        <position position="232"/>
    </location>
    <ligand>
        <name>a divalent metal cation</name>
        <dbReference type="ChEBI" id="CHEBI:60240"/>
        <label>1</label>
    </ligand>
</feature>
<accession>A0A4Y8Q0U8</accession>
<comment type="caution">
    <text evidence="9">The sequence shown here is derived from an EMBL/GenBank/DDBJ whole genome shotgun (WGS) entry which is preliminary data.</text>
</comment>
<dbReference type="CDD" id="cd01086">
    <property type="entry name" value="MetAP1"/>
    <property type="match status" value="1"/>
</dbReference>
<feature type="binding site" evidence="6">
    <location>
        <position position="93"/>
    </location>
    <ligand>
        <name>a divalent metal cation</name>
        <dbReference type="ChEBI" id="CHEBI:60240"/>
        <label>1</label>
    </ligand>
</feature>
<keyword evidence="3 6" id="KW-0645">Protease</keyword>